<dbReference type="InterPro" id="IPR026057">
    <property type="entry name" value="TBL_C"/>
</dbReference>
<dbReference type="Gramene" id="AUR62039027-RA">
    <property type="protein sequence ID" value="AUR62039027-RA:cds"/>
    <property type="gene ID" value="AUR62039027"/>
</dbReference>
<evidence type="ECO:0000313" key="3">
    <source>
        <dbReference type="EnsemblPlants" id="AUR62039027-RA:cds"/>
    </source>
</evidence>
<dbReference type="AlphaFoldDB" id="A0A803N1T7"/>
<evidence type="ECO:0000259" key="2">
    <source>
        <dbReference type="Pfam" id="PF13839"/>
    </source>
</evidence>
<sequence length="131" mass="15187">MPIELAYERGLKTWATWIKKNVDPNKTTVFFNGYSPVHRLRKHDQWCFNKTQPIRDDSFVSGFPKSMVDAVEGVIKGMSKPQVKYLNTTKLSEHRIDAHPSLYITKDEKNSNSYADCSHWCLPGVPDTWNR</sequence>
<evidence type="ECO:0000313" key="4">
    <source>
        <dbReference type="Proteomes" id="UP000596660"/>
    </source>
</evidence>
<dbReference type="InterPro" id="IPR029962">
    <property type="entry name" value="TBL"/>
</dbReference>
<feature type="domain" description="Trichome birefringence-like C-terminal" evidence="2">
    <location>
        <begin position="1"/>
        <end position="130"/>
    </location>
</feature>
<dbReference type="SMR" id="A0A803N1T7"/>
<proteinExistence type="inferred from homology"/>
<dbReference type="PANTHER" id="PTHR32285:SF38">
    <property type="entry name" value="OS01G0614300 PROTEIN"/>
    <property type="match status" value="1"/>
</dbReference>
<protein>
    <recommendedName>
        <fullName evidence="2">Trichome birefringence-like C-terminal domain-containing protein</fullName>
    </recommendedName>
</protein>
<reference evidence="3" key="2">
    <citation type="submission" date="2021-03" db="UniProtKB">
        <authorList>
            <consortium name="EnsemblPlants"/>
        </authorList>
    </citation>
    <scope>IDENTIFICATION</scope>
</reference>
<accession>A0A803N1T7</accession>
<dbReference type="EnsemblPlants" id="AUR62039027-RA">
    <property type="protein sequence ID" value="AUR62039027-RA:cds"/>
    <property type="gene ID" value="AUR62039027"/>
</dbReference>
<dbReference type="Pfam" id="PF13839">
    <property type="entry name" value="PC-Esterase"/>
    <property type="match status" value="1"/>
</dbReference>
<reference evidence="3" key="1">
    <citation type="journal article" date="2017" name="Nature">
        <title>The genome of Chenopodium quinoa.</title>
        <authorList>
            <person name="Jarvis D.E."/>
            <person name="Ho Y.S."/>
            <person name="Lightfoot D.J."/>
            <person name="Schmoeckel S.M."/>
            <person name="Li B."/>
            <person name="Borm T.J.A."/>
            <person name="Ohyanagi H."/>
            <person name="Mineta K."/>
            <person name="Michell C.T."/>
            <person name="Saber N."/>
            <person name="Kharbatia N.M."/>
            <person name="Rupper R.R."/>
            <person name="Sharp A.R."/>
            <person name="Dally N."/>
            <person name="Boughton B.A."/>
            <person name="Woo Y.H."/>
            <person name="Gao G."/>
            <person name="Schijlen E.G.W.M."/>
            <person name="Guo X."/>
            <person name="Momin A.A."/>
            <person name="Negrao S."/>
            <person name="Al-Babili S."/>
            <person name="Gehring C."/>
            <person name="Roessner U."/>
            <person name="Jung C."/>
            <person name="Murphy K."/>
            <person name="Arold S.T."/>
            <person name="Gojobori T."/>
            <person name="van der Linden C.G."/>
            <person name="van Loo E.N."/>
            <person name="Jellen E.N."/>
            <person name="Maughan P.J."/>
            <person name="Tester M."/>
        </authorList>
    </citation>
    <scope>NUCLEOTIDE SEQUENCE [LARGE SCALE GENOMIC DNA]</scope>
    <source>
        <strain evidence="3">cv. PI 614886</strain>
    </source>
</reference>
<keyword evidence="4" id="KW-1185">Reference proteome</keyword>
<evidence type="ECO:0000256" key="1">
    <source>
        <dbReference type="ARBA" id="ARBA00007727"/>
    </source>
</evidence>
<dbReference type="PANTHER" id="PTHR32285">
    <property type="entry name" value="PROTEIN TRICHOME BIREFRINGENCE-LIKE 9-RELATED"/>
    <property type="match status" value="1"/>
</dbReference>
<dbReference type="Proteomes" id="UP000596660">
    <property type="component" value="Unplaced"/>
</dbReference>
<dbReference type="GO" id="GO:0005794">
    <property type="term" value="C:Golgi apparatus"/>
    <property type="evidence" value="ECO:0007669"/>
    <property type="project" value="TreeGrafter"/>
</dbReference>
<comment type="similarity">
    <text evidence="1">Belongs to the PC-esterase family. TBL subfamily.</text>
</comment>
<dbReference type="OMA" id="KWISTNI"/>
<organism evidence="3 4">
    <name type="scientific">Chenopodium quinoa</name>
    <name type="common">Quinoa</name>
    <dbReference type="NCBI Taxonomy" id="63459"/>
    <lineage>
        <taxon>Eukaryota</taxon>
        <taxon>Viridiplantae</taxon>
        <taxon>Streptophyta</taxon>
        <taxon>Embryophyta</taxon>
        <taxon>Tracheophyta</taxon>
        <taxon>Spermatophyta</taxon>
        <taxon>Magnoliopsida</taxon>
        <taxon>eudicotyledons</taxon>
        <taxon>Gunneridae</taxon>
        <taxon>Pentapetalae</taxon>
        <taxon>Caryophyllales</taxon>
        <taxon>Chenopodiaceae</taxon>
        <taxon>Chenopodioideae</taxon>
        <taxon>Atripliceae</taxon>
        <taxon>Chenopodium</taxon>
    </lineage>
</organism>
<name>A0A803N1T7_CHEQI</name>
<dbReference type="GO" id="GO:0016413">
    <property type="term" value="F:O-acetyltransferase activity"/>
    <property type="evidence" value="ECO:0007669"/>
    <property type="project" value="InterPro"/>
</dbReference>